<dbReference type="GO" id="GO:0009408">
    <property type="term" value="P:response to heat"/>
    <property type="evidence" value="ECO:0007669"/>
    <property type="project" value="UniProtKB-ARBA"/>
</dbReference>
<feature type="binding site" evidence="2">
    <location>
        <position position="94"/>
    </location>
    <ligand>
        <name>Zn(2+)</name>
        <dbReference type="ChEBI" id="CHEBI:29105"/>
        <label>1</label>
    </ligand>
</feature>
<feature type="domain" description="SHSP" evidence="5">
    <location>
        <begin position="43"/>
        <end position="153"/>
    </location>
</feature>
<name>A0A7S4ZD05_SITOR</name>
<dbReference type="PANTHER" id="PTHR45640">
    <property type="entry name" value="HEAT SHOCK PROTEIN HSP-12.2-RELATED"/>
    <property type="match status" value="1"/>
</dbReference>
<dbReference type="Gene3D" id="2.60.40.790">
    <property type="match status" value="1"/>
</dbReference>
<dbReference type="GO" id="GO:0005634">
    <property type="term" value="C:nucleus"/>
    <property type="evidence" value="ECO:0007669"/>
    <property type="project" value="TreeGrafter"/>
</dbReference>
<dbReference type="CDD" id="cd06526">
    <property type="entry name" value="metazoan_ACD"/>
    <property type="match status" value="1"/>
</dbReference>
<sequence>MSRLVPIMLRDMMRPFRRMENEMRALEEDFFRPASFFNRPRYFLKYPDQEDAAVTQDRDKFQVKIDVEAFKPEEIKIRTLSDANTIEIEAKHEEKQDDHGFISRHFVRRFVLPKGHDLKSVVSNLSEDGVLTVTAPRKRQEIAQEKTIPIEHIEGKKES</sequence>
<dbReference type="PROSITE" id="PS01031">
    <property type="entry name" value="SHSP"/>
    <property type="match status" value="1"/>
</dbReference>
<evidence type="ECO:0000256" key="1">
    <source>
        <dbReference type="PIRNR" id="PIRNR036514"/>
    </source>
</evidence>
<protein>
    <submittedName>
        <fullName evidence="6">Heat shock protein 18.8</fullName>
    </submittedName>
</protein>
<dbReference type="AlphaFoldDB" id="A0A7S4ZD05"/>
<dbReference type="SUPFAM" id="SSF49764">
    <property type="entry name" value="HSP20-like chaperones"/>
    <property type="match status" value="1"/>
</dbReference>
<dbReference type="InterPro" id="IPR001436">
    <property type="entry name" value="Alpha-crystallin/sHSP_animal"/>
</dbReference>
<evidence type="ECO:0000256" key="3">
    <source>
        <dbReference type="PROSITE-ProRule" id="PRU00285"/>
    </source>
</evidence>
<keyword evidence="2" id="KW-0479">Metal-binding</keyword>
<dbReference type="Pfam" id="PF00011">
    <property type="entry name" value="HSP20"/>
    <property type="match status" value="1"/>
</dbReference>
<reference evidence="6" key="1">
    <citation type="submission" date="2018-03" db="EMBL/GenBank/DDBJ databases">
        <title>Cloning and identify of heat shock protein genes in rice weevil, Sitophilus oryzae.</title>
        <authorList>
            <person name="Hu F."/>
            <person name="Ye K."/>
            <person name="Wei Z.J."/>
        </authorList>
    </citation>
    <scope>NUCLEOTIDE SEQUENCE</scope>
</reference>
<dbReference type="PIRSF" id="PIRSF036514">
    <property type="entry name" value="Sm_HSP_B1"/>
    <property type="match status" value="1"/>
</dbReference>
<evidence type="ECO:0000259" key="5">
    <source>
        <dbReference type="PROSITE" id="PS01031"/>
    </source>
</evidence>
<dbReference type="InterPro" id="IPR002068">
    <property type="entry name" value="A-crystallin/Hsp20_dom"/>
</dbReference>
<dbReference type="GO" id="GO:0005737">
    <property type="term" value="C:cytoplasm"/>
    <property type="evidence" value="ECO:0007669"/>
    <property type="project" value="TreeGrafter"/>
</dbReference>
<keyword evidence="6" id="KW-0346">Stress response</keyword>
<dbReference type="PRINTS" id="PR00299">
    <property type="entry name" value="ACRYSTALLIN"/>
</dbReference>
<dbReference type="EMBL" id="MH101994">
    <property type="protein sequence ID" value="QCC88565.1"/>
    <property type="molecule type" value="mRNA"/>
</dbReference>
<dbReference type="GO" id="GO:0042026">
    <property type="term" value="P:protein refolding"/>
    <property type="evidence" value="ECO:0007669"/>
    <property type="project" value="TreeGrafter"/>
</dbReference>
<comment type="similarity">
    <text evidence="1 3 4">Belongs to the small heat shock protein (HSP20) family.</text>
</comment>
<accession>A0A7S4ZD05</accession>
<dbReference type="GO" id="GO:0046872">
    <property type="term" value="F:metal ion binding"/>
    <property type="evidence" value="ECO:0007669"/>
    <property type="project" value="UniProtKB-KW"/>
</dbReference>
<dbReference type="OrthoDB" id="1431247at2759"/>
<organism evidence="6">
    <name type="scientific">Sitophilus oryzae</name>
    <name type="common">Rice weevil</name>
    <name type="synonym">Curculio oryzae</name>
    <dbReference type="NCBI Taxonomy" id="7048"/>
    <lineage>
        <taxon>Eukaryota</taxon>
        <taxon>Metazoa</taxon>
        <taxon>Ecdysozoa</taxon>
        <taxon>Arthropoda</taxon>
        <taxon>Hexapoda</taxon>
        <taxon>Insecta</taxon>
        <taxon>Pterygota</taxon>
        <taxon>Neoptera</taxon>
        <taxon>Endopterygota</taxon>
        <taxon>Coleoptera</taxon>
        <taxon>Polyphaga</taxon>
        <taxon>Cucujiformia</taxon>
        <taxon>Curculionidae</taxon>
        <taxon>Dryophthorinae</taxon>
        <taxon>Sitophilus</taxon>
    </lineage>
</organism>
<proteinExistence type="evidence at transcript level"/>
<evidence type="ECO:0000256" key="4">
    <source>
        <dbReference type="RuleBase" id="RU003616"/>
    </source>
</evidence>
<evidence type="ECO:0000313" key="6">
    <source>
        <dbReference type="EMBL" id="QCC88565.1"/>
    </source>
</evidence>
<dbReference type="InterPro" id="IPR055269">
    <property type="entry name" value="Alpha-crystallin/HSP_16"/>
</dbReference>
<dbReference type="PANTHER" id="PTHR45640:SF34">
    <property type="entry name" value="PROTEIN LETHAL(2)ESSENTIAL FOR LIFE"/>
    <property type="match status" value="1"/>
</dbReference>
<dbReference type="GO" id="GO:0051082">
    <property type="term" value="F:unfolded protein binding"/>
    <property type="evidence" value="ECO:0007669"/>
    <property type="project" value="TreeGrafter"/>
</dbReference>
<keyword evidence="2" id="KW-0862">Zinc</keyword>
<dbReference type="InterPro" id="IPR008978">
    <property type="entry name" value="HSP20-like_chaperone"/>
</dbReference>
<evidence type="ECO:0000256" key="2">
    <source>
        <dbReference type="PIRSR" id="PIRSR036514-1"/>
    </source>
</evidence>
<feature type="binding site" evidence="2">
    <location>
        <position position="99"/>
    </location>
    <ligand>
        <name>Zn(2+)</name>
        <dbReference type="ChEBI" id="CHEBI:29105"/>
        <label>1</label>
    </ligand>
</feature>
<feature type="binding site" evidence="2">
    <location>
        <position position="92"/>
    </location>
    <ligand>
        <name>Zn(2+)</name>
        <dbReference type="ChEBI" id="CHEBI:29105"/>
        <label>1</label>
    </ligand>
</feature>